<reference evidence="2 3" key="1">
    <citation type="submission" date="2021-01" db="EMBL/GenBank/DDBJ databases">
        <title>Whole genome shotgun sequence of Plantactinospora endophytica NBRC 110450.</title>
        <authorList>
            <person name="Komaki H."/>
            <person name="Tamura T."/>
        </authorList>
    </citation>
    <scope>NUCLEOTIDE SEQUENCE [LARGE SCALE GENOMIC DNA]</scope>
    <source>
        <strain evidence="2 3">NBRC 110450</strain>
    </source>
</reference>
<dbReference type="Proteomes" id="UP000646749">
    <property type="component" value="Unassembled WGS sequence"/>
</dbReference>
<dbReference type="RefSeq" id="WP_203870767.1">
    <property type="nucleotide sequence ID" value="NZ_BONW01000044.1"/>
</dbReference>
<feature type="region of interest" description="Disordered" evidence="1">
    <location>
        <begin position="1"/>
        <end position="25"/>
    </location>
</feature>
<name>A0ABQ4ECM9_9ACTN</name>
<dbReference type="EMBL" id="BONW01000044">
    <property type="protein sequence ID" value="GIG92419.1"/>
    <property type="molecule type" value="Genomic_DNA"/>
</dbReference>
<proteinExistence type="predicted"/>
<evidence type="ECO:0000313" key="3">
    <source>
        <dbReference type="Proteomes" id="UP000646749"/>
    </source>
</evidence>
<evidence type="ECO:0000256" key="1">
    <source>
        <dbReference type="SAM" id="MobiDB-lite"/>
    </source>
</evidence>
<organism evidence="2 3">
    <name type="scientific">Plantactinospora endophytica</name>
    <dbReference type="NCBI Taxonomy" id="673535"/>
    <lineage>
        <taxon>Bacteria</taxon>
        <taxon>Bacillati</taxon>
        <taxon>Actinomycetota</taxon>
        <taxon>Actinomycetes</taxon>
        <taxon>Micromonosporales</taxon>
        <taxon>Micromonosporaceae</taxon>
        <taxon>Plantactinospora</taxon>
    </lineage>
</organism>
<keyword evidence="3" id="KW-1185">Reference proteome</keyword>
<gene>
    <name evidence="2" type="ORF">Pen02_73550</name>
</gene>
<accession>A0ABQ4ECM9</accession>
<protein>
    <recommendedName>
        <fullName evidence="4">DUF3558 domain-containing protein</fullName>
    </recommendedName>
</protein>
<feature type="compositionally biased region" description="Low complexity" evidence="1">
    <location>
        <begin position="13"/>
        <end position="22"/>
    </location>
</feature>
<comment type="caution">
    <text evidence="2">The sequence shown here is derived from an EMBL/GenBank/DDBJ whole genome shotgun (WGS) entry which is preliminary data.</text>
</comment>
<evidence type="ECO:0000313" key="2">
    <source>
        <dbReference type="EMBL" id="GIG92419.1"/>
    </source>
</evidence>
<sequence length="120" mass="12246">MTASPTPSALPGTATPNTPPAAEDGCPVDAATLYTALKANRELTNALSAEMTGVRDPACHRGYATGTTIVPLDKADPALVAFKYDRDSATWTALMAGTDGVCEDVVPADIIPKLPGCIGS</sequence>
<evidence type="ECO:0008006" key="4">
    <source>
        <dbReference type="Google" id="ProtNLM"/>
    </source>
</evidence>